<dbReference type="Proteomes" id="UP000032304">
    <property type="component" value="Chromosome 4"/>
</dbReference>
<organism evidence="1 2">
    <name type="scientific">Gossypium raimondii</name>
    <name type="common">Peruvian cotton</name>
    <name type="synonym">Gossypium klotzschianum subsp. raimondii</name>
    <dbReference type="NCBI Taxonomy" id="29730"/>
    <lineage>
        <taxon>Eukaryota</taxon>
        <taxon>Viridiplantae</taxon>
        <taxon>Streptophyta</taxon>
        <taxon>Embryophyta</taxon>
        <taxon>Tracheophyta</taxon>
        <taxon>Spermatophyta</taxon>
        <taxon>Magnoliopsida</taxon>
        <taxon>eudicotyledons</taxon>
        <taxon>Gunneridae</taxon>
        <taxon>Pentapetalae</taxon>
        <taxon>rosids</taxon>
        <taxon>malvids</taxon>
        <taxon>Malvales</taxon>
        <taxon>Malvaceae</taxon>
        <taxon>Malvoideae</taxon>
        <taxon>Gossypium</taxon>
    </lineage>
</organism>
<proteinExistence type="predicted"/>
<evidence type="ECO:0000313" key="2">
    <source>
        <dbReference type="Proteomes" id="UP000032304"/>
    </source>
</evidence>
<protein>
    <submittedName>
        <fullName evidence="1">Uncharacterized protein</fullName>
    </submittedName>
</protein>
<dbReference type="AlphaFoldDB" id="A0A0D2P955"/>
<reference evidence="1 2" key="1">
    <citation type="journal article" date="2012" name="Nature">
        <title>Repeated polyploidization of Gossypium genomes and the evolution of spinnable cotton fibres.</title>
        <authorList>
            <person name="Paterson A.H."/>
            <person name="Wendel J.F."/>
            <person name="Gundlach H."/>
            <person name="Guo H."/>
            <person name="Jenkins J."/>
            <person name="Jin D."/>
            <person name="Llewellyn D."/>
            <person name="Showmaker K.C."/>
            <person name="Shu S."/>
            <person name="Udall J."/>
            <person name="Yoo M.J."/>
            <person name="Byers R."/>
            <person name="Chen W."/>
            <person name="Doron-Faigenboim A."/>
            <person name="Duke M.V."/>
            <person name="Gong L."/>
            <person name="Grimwood J."/>
            <person name="Grover C."/>
            <person name="Grupp K."/>
            <person name="Hu G."/>
            <person name="Lee T.H."/>
            <person name="Li J."/>
            <person name="Lin L."/>
            <person name="Liu T."/>
            <person name="Marler B.S."/>
            <person name="Page J.T."/>
            <person name="Roberts A.W."/>
            <person name="Romanel E."/>
            <person name="Sanders W.S."/>
            <person name="Szadkowski E."/>
            <person name="Tan X."/>
            <person name="Tang H."/>
            <person name="Xu C."/>
            <person name="Wang J."/>
            <person name="Wang Z."/>
            <person name="Zhang D."/>
            <person name="Zhang L."/>
            <person name="Ashrafi H."/>
            <person name="Bedon F."/>
            <person name="Bowers J.E."/>
            <person name="Brubaker C.L."/>
            <person name="Chee P.W."/>
            <person name="Das S."/>
            <person name="Gingle A.R."/>
            <person name="Haigler C.H."/>
            <person name="Harker D."/>
            <person name="Hoffmann L.V."/>
            <person name="Hovav R."/>
            <person name="Jones D.C."/>
            <person name="Lemke C."/>
            <person name="Mansoor S."/>
            <person name="ur Rahman M."/>
            <person name="Rainville L.N."/>
            <person name="Rambani A."/>
            <person name="Reddy U.K."/>
            <person name="Rong J.K."/>
            <person name="Saranga Y."/>
            <person name="Scheffler B.E."/>
            <person name="Scheffler J.A."/>
            <person name="Stelly D.M."/>
            <person name="Triplett B.A."/>
            <person name="Van Deynze A."/>
            <person name="Vaslin M.F."/>
            <person name="Waghmare V.N."/>
            <person name="Walford S.A."/>
            <person name="Wright R.J."/>
            <person name="Zaki E.A."/>
            <person name="Zhang T."/>
            <person name="Dennis E.S."/>
            <person name="Mayer K.F."/>
            <person name="Peterson D.G."/>
            <person name="Rokhsar D.S."/>
            <person name="Wang X."/>
            <person name="Schmutz J."/>
        </authorList>
    </citation>
    <scope>NUCLEOTIDE SEQUENCE [LARGE SCALE GENOMIC DNA]</scope>
</reference>
<sequence>MNFSFRGCLVKVYSISGYFFIYIPFPLHHLPIRCLKTLSYHHQILTSKTLKRQPFLTSFDSGIRPLHPRSVFVDKGKPYSLESSFALSYMPERHHQWNLLILLVKKSDGDSNETNQPLKWNINHFHKQKVNKRINPKNSIL</sequence>
<accession>A0A0D2P955</accession>
<keyword evidence="2" id="KW-1185">Reference proteome</keyword>
<dbReference type="EMBL" id="CM001743">
    <property type="protein sequence ID" value="KJB23308.1"/>
    <property type="molecule type" value="Genomic_DNA"/>
</dbReference>
<evidence type="ECO:0000313" key="1">
    <source>
        <dbReference type="EMBL" id="KJB23308.1"/>
    </source>
</evidence>
<name>A0A0D2P955_GOSRA</name>
<dbReference type="Gramene" id="KJB23308">
    <property type="protein sequence ID" value="KJB23308"/>
    <property type="gene ID" value="B456_004G091500"/>
</dbReference>
<gene>
    <name evidence="1" type="ORF">B456_004G091500</name>
</gene>